<dbReference type="GO" id="GO:0004222">
    <property type="term" value="F:metalloendopeptidase activity"/>
    <property type="evidence" value="ECO:0007669"/>
    <property type="project" value="UniProtKB-UniRule"/>
</dbReference>
<dbReference type="InterPro" id="IPR023612">
    <property type="entry name" value="Peptidase_M4"/>
</dbReference>
<evidence type="ECO:0000259" key="9">
    <source>
        <dbReference type="PROSITE" id="PS50853"/>
    </source>
</evidence>
<evidence type="ECO:0000256" key="8">
    <source>
        <dbReference type="RuleBase" id="RU366073"/>
    </source>
</evidence>
<dbReference type="EMBL" id="CP048222">
    <property type="protein sequence ID" value="QHT66269.1"/>
    <property type="molecule type" value="Genomic_DNA"/>
</dbReference>
<keyword evidence="4 8" id="KW-0378">Hydrolase</keyword>
<dbReference type="Pfam" id="PF01447">
    <property type="entry name" value="Peptidase_M4"/>
    <property type="match status" value="1"/>
</dbReference>
<dbReference type="InterPro" id="IPR001570">
    <property type="entry name" value="Peptidase_M4_C_domain"/>
</dbReference>
<evidence type="ECO:0000256" key="3">
    <source>
        <dbReference type="ARBA" id="ARBA00022723"/>
    </source>
</evidence>
<dbReference type="GO" id="GO:0046872">
    <property type="term" value="F:metal ion binding"/>
    <property type="evidence" value="ECO:0007669"/>
    <property type="project" value="UniProtKB-UniRule"/>
</dbReference>
<dbReference type="InterPro" id="IPR003961">
    <property type="entry name" value="FN3_dom"/>
</dbReference>
<reference evidence="10 11" key="1">
    <citation type="submission" date="2020-01" db="EMBL/GenBank/DDBJ databases">
        <authorList>
            <person name="Kim M.K."/>
        </authorList>
    </citation>
    <scope>NUCLEOTIDE SEQUENCE [LARGE SCALE GENOMIC DNA]</scope>
    <source>
        <strain evidence="10 11">172606-1</strain>
    </source>
</reference>
<feature type="active site" description="Proton donor" evidence="7">
    <location>
        <position position="339"/>
    </location>
</feature>
<evidence type="ECO:0000256" key="2">
    <source>
        <dbReference type="ARBA" id="ARBA00022670"/>
    </source>
</evidence>
<dbReference type="PROSITE" id="PS50853">
    <property type="entry name" value="FN3"/>
    <property type="match status" value="1"/>
</dbReference>
<keyword evidence="11" id="KW-1185">Reference proteome</keyword>
<evidence type="ECO:0000313" key="10">
    <source>
        <dbReference type="EMBL" id="QHT66269.1"/>
    </source>
</evidence>
<dbReference type="InterPro" id="IPR050728">
    <property type="entry name" value="Zinc_Metalloprotease_M4"/>
</dbReference>
<dbReference type="InterPro" id="IPR013783">
    <property type="entry name" value="Ig-like_fold"/>
</dbReference>
<comment type="subcellular location">
    <subcellularLocation>
        <location evidence="8">Secreted</location>
    </subcellularLocation>
</comment>
<dbReference type="SUPFAM" id="SSF49265">
    <property type="entry name" value="Fibronectin type III"/>
    <property type="match status" value="1"/>
</dbReference>
<sequence length="520" mass="56818">MSPTLSQEQALQKALAFVGAKTYKWQIASEEAWVKELKNDTKATHYPKGELVICKIYRKNHQIIENGDLTLAYKFDVFSHEPISRAHIYVDAHTGTVIHQDAIIKHVDGTAHTRYSGQRTVATTLSNGSYRLRDASRGSGVETYNMQRGTSYGSAVDFMDNDNQWTGTEHDNSNKDNASLDCHLGAIKTYDYFKNVLGRNSFDGNGAAIKCYVHYGQGYENAFWNGSVMTFGDGEMNGSTGSQPLTTLDITAHEIAHAVCQYTAGLVYSYESGAMNEGFSDIWGAVVEHSVDPTKSIWTMGDDANFAIRSMSNPNAFQHPDTYLGQYWYSSGGDNGGVHYNSDVLNHWFYLLSVGKTGANDNGDNYAVTGIGIDKAARIAYRTESVYLTSNSEYKDARTFSIQAAKDLYGATSQEAIQTANAWYAVGVYDTQSTPTNLTATTASGTQINLAWTDNSTVETGFIIERSTAAASGFIQIATVAANATTYANKGLATDAVYYYRVKAALGTTSSTYAMLPQPL</sequence>
<gene>
    <name evidence="10" type="ORF">GXP67_06155</name>
</gene>
<dbReference type="GO" id="GO:0006508">
    <property type="term" value="P:proteolysis"/>
    <property type="evidence" value="ECO:0007669"/>
    <property type="project" value="UniProtKB-KW"/>
</dbReference>
<dbReference type="InterPro" id="IPR036116">
    <property type="entry name" value="FN3_sf"/>
</dbReference>
<accession>A0A6C0GE38</accession>
<keyword evidence="3" id="KW-0479">Metal-binding</keyword>
<dbReference type="PANTHER" id="PTHR33794:SF1">
    <property type="entry name" value="BACILLOLYSIN"/>
    <property type="match status" value="1"/>
</dbReference>
<evidence type="ECO:0000256" key="5">
    <source>
        <dbReference type="ARBA" id="ARBA00022833"/>
    </source>
</evidence>
<dbReference type="PANTHER" id="PTHR33794">
    <property type="entry name" value="BACILLOLYSIN"/>
    <property type="match status" value="1"/>
</dbReference>
<dbReference type="CDD" id="cd09597">
    <property type="entry name" value="M4_TLP"/>
    <property type="match status" value="1"/>
</dbReference>
<evidence type="ECO:0000256" key="1">
    <source>
        <dbReference type="ARBA" id="ARBA00009388"/>
    </source>
</evidence>
<dbReference type="Pfam" id="PF02868">
    <property type="entry name" value="Peptidase_M4_C"/>
    <property type="match status" value="1"/>
</dbReference>
<evidence type="ECO:0000313" key="11">
    <source>
        <dbReference type="Proteomes" id="UP000480178"/>
    </source>
</evidence>
<feature type="domain" description="Fibronectin type-III" evidence="9">
    <location>
        <begin position="434"/>
        <end position="520"/>
    </location>
</feature>
<evidence type="ECO:0000256" key="4">
    <source>
        <dbReference type="ARBA" id="ARBA00022801"/>
    </source>
</evidence>
<evidence type="ECO:0000256" key="7">
    <source>
        <dbReference type="PIRSR" id="PIRSR623612-1"/>
    </source>
</evidence>
<dbReference type="EC" id="3.4.24.-" evidence="8"/>
<dbReference type="PRINTS" id="PR00730">
    <property type="entry name" value="THERMOLYSIN"/>
</dbReference>
<comment type="similarity">
    <text evidence="1 8">Belongs to the peptidase M4 family.</text>
</comment>
<dbReference type="SUPFAM" id="SSF55486">
    <property type="entry name" value="Metalloproteases ('zincins'), catalytic domain"/>
    <property type="match status" value="1"/>
</dbReference>
<dbReference type="Gene3D" id="3.10.170.10">
    <property type="match status" value="1"/>
</dbReference>
<dbReference type="InterPro" id="IPR027268">
    <property type="entry name" value="Peptidase_M4/M1_CTD_sf"/>
</dbReference>
<keyword evidence="2 8" id="KW-0645">Protease</keyword>
<dbReference type="Gene3D" id="2.60.40.10">
    <property type="entry name" value="Immunoglobulins"/>
    <property type="match status" value="1"/>
</dbReference>
<comment type="function">
    <text evidence="8">Extracellular zinc metalloprotease.</text>
</comment>
<evidence type="ECO:0000256" key="6">
    <source>
        <dbReference type="ARBA" id="ARBA00023049"/>
    </source>
</evidence>
<dbReference type="KEGG" id="rhoz:GXP67_06155"/>
<dbReference type="Proteomes" id="UP000480178">
    <property type="component" value="Chromosome"/>
</dbReference>
<keyword evidence="6 8" id="KW-0482">Metalloprotease</keyword>
<protein>
    <recommendedName>
        <fullName evidence="8">Neutral metalloproteinase</fullName>
        <ecNumber evidence="8">3.4.24.-</ecNumber>
    </recommendedName>
</protein>
<feature type="active site" evidence="7">
    <location>
        <position position="254"/>
    </location>
</feature>
<dbReference type="AlphaFoldDB" id="A0A6C0GE38"/>
<keyword evidence="8" id="KW-0964">Secreted</keyword>
<name>A0A6C0GE38_9BACT</name>
<dbReference type="Gene3D" id="1.10.390.10">
    <property type="entry name" value="Neutral Protease Domain 2"/>
    <property type="match status" value="1"/>
</dbReference>
<dbReference type="Pfam" id="PF00041">
    <property type="entry name" value="fn3"/>
    <property type="match status" value="1"/>
</dbReference>
<organism evidence="10 11">
    <name type="scientific">Rhodocytophaga rosea</name>
    <dbReference type="NCBI Taxonomy" id="2704465"/>
    <lineage>
        <taxon>Bacteria</taxon>
        <taxon>Pseudomonadati</taxon>
        <taxon>Bacteroidota</taxon>
        <taxon>Cytophagia</taxon>
        <taxon>Cytophagales</taxon>
        <taxon>Rhodocytophagaceae</taxon>
        <taxon>Rhodocytophaga</taxon>
    </lineage>
</organism>
<dbReference type="CDD" id="cd00063">
    <property type="entry name" value="FN3"/>
    <property type="match status" value="1"/>
</dbReference>
<comment type="cofactor">
    <cofactor evidence="8">
        <name>Zn(2+)</name>
        <dbReference type="ChEBI" id="CHEBI:29105"/>
    </cofactor>
</comment>
<dbReference type="InterPro" id="IPR013856">
    <property type="entry name" value="Peptidase_M4_domain"/>
</dbReference>
<proteinExistence type="inferred from homology"/>
<dbReference type="GO" id="GO:0005576">
    <property type="term" value="C:extracellular region"/>
    <property type="evidence" value="ECO:0007669"/>
    <property type="project" value="UniProtKB-SubCell"/>
</dbReference>
<keyword evidence="5 8" id="KW-0862">Zinc</keyword>
<dbReference type="RefSeq" id="WP_162442332.1">
    <property type="nucleotide sequence ID" value="NZ_CP048222.1"/>
</dbReference>